<keyword evidence="3" id="KW-0443">Lipid metabolism</keyword>
<reference evidence="4 5" key="1">
    <citation type="submission" date="2020-04" db="EMBL/GenBank/DDBJ databases">
        <title>Flammeovirga sp. SR4, a novel species isolated from seawater.</title>
        <authorList>
            <person name="Wang X."/>
        </authorList>
    </citation>
    <scope>NUCLEOTIDE SEQUENCE [LARGE SCALE GENOMIC DNA]</scope>
    <source>
        <strain evidence="4 5">SR4</strain>
    </source>
</reference>
<dbReference type="GO" id="GO:0006633">
    <property type="term" value="P:fatty acid biosynthetic process"/>
    <property type="evidence" value="ECO:0007669"/>
    <property type="project" value="InterPro"/>
</dbReference>
<proteinExistence type="predicted"/>
<accession>A0A7X8SHZ5</accession>
<dbReference type="PIRSF" id="PIRSF011489">
    <property type="entry name" value="DUF479"/>
    <property type="match status" value="1"/>
</dbReference>
<dbReference type="InterPro" id="IPR007431">
    <property type="entry name" value="ACP_PD"/>
</dbReference>
<name>A0A7X8SHZ5_9BACT</name>
<dbReference type="RefSeq" id="WP_168881307.1">
    <property type="nucleotide sequence ID" value="NZ_JABAIL010000002.1"/>
</dbReference>
<evidence type="ECO:0000256" key="3">
    <source>
        <dbReference type="ARBA" id="ARBA00023098"/>
    </source>
</evidence>
<dbReference type="PANTHER" id="PTHR38764">
    <property type="entry name" value="ACYL CARRIER PROTEIN PHOSPHODIESTERASE"/>
    <property type="match status" value="1"/>
</dbReference>
<keyword evidence="5" id="KW-1185">Reference proteome</keyword>
<gene>
    <name evidence="4" type="ORF">HGP29_05155</name>
</gene>
<evidence type="ECO:0000256" key="1">
    <source>
        <dbReference type="ARBA" id="ARBA00022516"/>
    </source>
</evidence>
<keyword evidence="1" id="KW-0444">Lipid biosynthesis</keyword>
<dbReference type="Proteomes" id="UP000585050">
    <property type="component" value="Unassembled WGS sequence"/>
</dbReference>
<dbReference type="PANTHER" id="PTHR38764:SF1">
    <property type="entry name" value="ACYL CARRIER PROTEIN PHOSPHODIESTERASE"/>
    <property type="match status" value="1"/>
</dbReference>
<keyword evidence="2" id="KW-0378">Hydrolase</keyword>
<evidence type="ECO:0000256" key="2">
    <source>
        <dbReference type="ARBA" id="ARBA00022801"/>
    </source>
</evidence>
<dbReference type="AlphaFoldDB" id="A0A7X8SHZ5"/>
<dbReference type="Pfam" id="PF04336">
    <property type="entry name" value="ACP_PD"/>
    <property type="match status" value="1"/>
</dbReference>
<protein>
    <submittedName>
        <fullName evidence="4">DUF479 domain-containing protein</fullName>
    </submittedName>
</protein>
<sequence length="193" mass="23339">MNYLAHIYLSRHDDEEMFGNFIGDFVKGRDFNYLPKKVARGVQLHRRIDEFTDHHHVTQKMKVKLQPMAGRYALVVVDIFYDHFLAKKWNHFHKNVGLQDFANHFYDLPYWQSSWTPDKAMNIYPFLKQYDWLNAYQHDEGLTKVFGGMERRINFRSPIGNAVNWLKKDYFYYEECFEDFFPQLIDFTSNVKL</sequence>
<evidence type="ECO:0000313" key="4">
    <source>
        <dbReference type="EMBL" id="NLR90581.1"/>
    </source>
</evidence>
<evidence type="ECO:0000313" key="5">
    <source>
        <dbReference type="Proteomes" id="UP000585050"/>
    </source>
</evidence>
<comment type="caution">
    <text evidence="4">The sequence shown here is derived from an EMBL/GenBank/DDBJ whole genome shotgun (WGS) entry which is preliminary data.</text>
</comment>
<organism evidence="4 5">
    <name type="scientific">Flammeovirga agarivorans</name>
    <dbReference type="NCBI Taxonomy" id="2726742"/>
    <lineage>
        <taxon>Bacteria</taxon>
        <taxon>Pseudomonadati</taxon>
        <taxon>Bacteroidota</taxon>
        <taxon>Cytophagia</taxon>
        <taxon>Cytophagales</taxon>
        <taxon>Flammeovirgaceae</taxon>
        <taxon>Flammeovirga</taxon>
    </lineage>
</organism>
<dbReference type="GO" id="GO:0008770">
    <property type="term" value="F:[acyl-carrier-protein] phosphodiesterase activity"/>
    <property type="evidence" value="ECO:0007669"/>
    <property type="project" value="InterPro"/>
</dbReference>
<dbReference type="EMBL" id="JABAIL010000002">
    <property type="protein sequence ID" value="NLR90581.1"/>
    <property type="molecule type" value="Genomic_DNA"/>
</dbReference>